<name>A0A7S5R9L1_9CAUD</name>
<dbReference type="EMBL" id="MN988532">
    <property type="protein sequence ID" value="QIG73625.1"/>
    <property type="molecule type" value="Genomic_DNA"/>
</dbReference>
<keyword evidence="2" id="KW-1185">Reference proteome</keyword>
<dbReference type="Proteomes" id="UP000615696">
    <property type="component" value="Segment"/>
</dbReference>
<evidence type="ECO:0000313" key="1">
    <source>
        <dbReference type="EMBL" id="QIG73625.1"/>
    </source>
</evidence>
<sequence length="54" mass="6328">MKTRSGHTVKILGYGPLTKTFLLVEVYETQYLVWEKTKRYRSDGKDHPADIIDE</sequence>
<proteinExistence type="predicted"/>
<protein>
    <submittedName>
        <fullName evidence="1">Uncharacterized protein</fullName>
    </submittedName>
</protein>
<gene>
    <name evidence="1" type="ORF">EVC04_188</name>
</gene>
<organism evidence="1 2">
    <name type="scientific">Rhizobium phage RHph_I1_9</name>
    <dbReference type="NCBI Taxonomy" id="2509729"/>
    <lineage>
        <taxon>Viruses</taxon>
        <taxon>Duplodnaviria</taxon>
        <taxon>Heunggongvirae</taxon>
        <taxon>Uroviricota</taxon>
        <taxon>Caudoviricetes</taxon>
        <taxon>Pootjesviridae</taxon>
        <taxon>Staniewskivirinae</taxon>
        <taxon>Trinifflemingvirus</taxon>
        <taxon>Trinifflemingvirus I19</taxon>
    </lineage>
</organism>
<evidence type="ECO:0000313" key="2">
    <source>
        <dbReference type="Proteomes" id="UP000615696"/>
    </source>
</evidence>
<reference evidence="1 2" key="1">
    <citation type="submission" date="2020-01" db="EMBL/GenBank/DDBJ databases">
        <title>Patterns of diversity and host range of bacteriophage communities associated with bean-nodulatin bacteria.</title>
        <authorList>
            <person name="Vann Cauwenberghe J."/>
            <person name="Santamaria R.I."/>
            <person name="Bustos P."/>
            <person name="Juarez S."/>
            <person name="Gonzalez V."/>
        </authorList>
    </citation>
    <scope>NUCLEOTIDE SEQUENCE [LARGE SCALE GENOMIC DNA]</scope>
    <source>
        <strain evidence="2">RHph</strain>
    </source>
</reference>
<accession>A0A7S5R9L1</accession>